<dbReference type="Proteomes" id="UP000001420">
    <property type="component" value="Chromosome"/>
</dbReference>
<name>Q7VBX0_PROMA</name>
<organism evidence="1 2">
    <name type="scientific">Prochlorococcus marinus (strain SARG / CCMP1375 / SS120)</name>
    <dbReference type="NCBI Taxonomy" id="167539"/>
    <lineage>
        <taxon>Bacteria</taxon>
        <taxon>Bacillati</taxon>
        <taxon>Cyanobacteriota</taxon>
        <taxon>Cyanophyceae</taxon>
        <taxon>Synechococcales</taxon>
        <taxon>Prochlorococcaceae</taxon>
        <taxon>Prochlorococcus</taxon>
    </lineage>
</organism>
<dbReference type="KEGG" id="pma:Pro_0972"/>
<reference evidence="1 2" key="1">
    <citation type="journal article" date="2003" name="Proc. Natl. Acad. Sci. U.S.A.">
        <title>Genome sequence of the cyanobacterium Prochlorococcus marinus SS120, a nearly minimal oxyphototrophic genome.</title>
        <authorList>
            <person name="Dufresne A."/>
            <person name="Salanoubat M."/>
            <person name="Partensky F."/>
            <person name="Artiguenave F."/>
            <person name="Axmann I.M."/>
            <person name="Barbe V."/>
            <person name="Duprat S."/>
            <person name="Galperin M.Y."/>
            <person name="Koonin E.V."/>
            <person name="Le Gall F."/>
            <person name="Makarova K.S."/>
            <person name="Ostrowski M."/>
            <person name="Oztas S."/>
            <person name="Robert C."/>
            <person name="Rogozin I.B."/>
            <person name="Scanlan D.J."/>
            <person name="Tandeau de Marsac N."/>
            <person name="Weissenbach J."/>
            <person name="Wincker P."/>
            <person name="Wolf Y.I."/>
            <person name="Hess W.R."/>
        </authorList>
    </citation>
    <scope>NUCLEOTIDE SEQUENCE [LARGE SCALE GENOMIC DNA]</scope>
    <source>
        <strain evidence="2">SARG / CCMP1375 / SS120</strain>
    </source>
</reference>
<dbReference type="PANTHER" id="PTHR34943:SF2">
    <property type="entry name" value="PROTEIN COFACTOR ASSEMBLY OF COMPLEX C SUBUNIT B CCB4, CHLOROPLASTIC"/>
    <property type="match status" value="1"/>
</dbReference>
<dbReference type="PANTHER" id="PTHR34943">
    <property type="match status" value="1"/>
</dbReference>
<accession>Q7VBX0</accession>
<dbReference type="InterPro" id="IPR021325">
    <property type="entry name" value="CCB2/CCB4"/>
</dbReference>
<dbReference type="EnsemblBacteria" id="AAQ00017">
    <property type="protein sequence ID" value="AAQ00017"/>
    <property type="gene ID" value="Pro_0972"/>
</dbReference>
<protein>
    <submittedName>
        <fullName evidence="1">Uncharacterized membrane protein</fullName>
    </submittedName>
</protein>
<dbReference type="InterPro" id="IPR044705">
    <property type="entry name" value="CCB4"/>
</dbReference>
<keyword evidence="2" id="KW-1185">Reference proteome</keyword>
<dbReference type="PATRIC" id="fig|167539.5.peg.1020"/>
<dbReference type="STRING" id="167539.Pro_0972"/>
<evidence type="ECO:0000313" key="1">
    <source>
        <dbReference type="EMBL" id="AAQ00017.1"/>
    </source>
</evidence>
<gene>
    <name evidence="1" type="ordered locus">Pro_0972</name>
</gene>
<dbReference type="GO" id="GO:0010190">
    <property type="term" value="P:cytochrome b6f complex assembly"/>
    <property type="evidence" value="ECO:0007669"/>
    <property type="project" value="TreeGrafter"/>
</dbReference>
<dbReference type="OrthoDB" id="463032at2"/>
<dbReference type="AlphaFoldDB" id="Q7VBX0"/>
<dbReference type="Pfam" id="PF11152">
    <property type="entry name" value="CCB2_CCB4"/>
    <property type="match status" value="1"/>
</dbReference>
<sequence>MIVLTLINNLSIHEVTPTLQRAEIIAALTSISIILVGFLQLDENPIKKSNSNLVGFEGFIINEDLSFEVRNELAWGTQMILTATASCTVLIYNNNQTILKRGLLSETEFSPGTICLSSTKKGKYISLVNTKFYPGKVEFDSIIKDLPSIMVFPIKSNSWLIVGGWSERCFTKSDEVWIDGWSKKISKML</sequence>
<proteinExistence type="predicted"/>
<dbReference type="eggNOG" id="COG2203">
    <property type="taxonomic scope" value="Bacteria"/>
</dbReference>
<evidence type="ECO:0000313" key="2">
    <source>
        <dbReference type="Proteomes" id="UP000001420"/>
    </source>
</evidence>
<dbReference type="EMBL" id="AE017126">
    <property type="protein sequence ID" value="AAQ00017.1"/>
    <property type="molecule type" value="Genomic_DNA"/>
</dbReference>
<dbReference type="HOGENOM" id="CLU_082867_2_0_3"/>